<dbReference type="Gene3D" id="3.90.25.10">
    <property type="entry name" value="UDP-galactose 4-epimerase, domain 1"/>
    <property type="match status" value="1"/>
</dbReference>
<dbReference type="PANTHER" id="PTHR47129:SF1">
    <property type="entry name" value="NMRA-LIKE DOMAIN-CONTAINING PROTEIN"/>
    <property type="match status" value="1"/>
</dbReference>
<dbReference type="SUPFAM" id="SSF51735">
    <property type="entry name" value="NAD(P)-binding Rossmann-fold domains"/>
    <property type="match status" value="1"/>
</dbReference>
<keyword evidence="2" id="KW-0560">Oxidoreductase</keyword>
<keyword evidence="3" id="KW-1185">Reference proteome</keyword>
<dbReference type="EMBL" id="JAVREH010000097">
    <property type="protein sequence ID" value="MDT0264387.1"/>
    <property type="molecule type" value="Genomic_DNA"/>
</dbReference>
<dbReference type="PANTHER" id="PTHR47129">
    <property type="entry name" value="QUINONE OXIDOREDUCTASE 2"/>
    <property type="match status" value="1"/>
</dbReference>
<protein>
    <submittedName>
        <fullName evidence="2">SDR family oxidoreductase</fullName>
        <ecNumber evidence="2">1.6.5.2</ecNumber>
    </submittedName>
</protein>
<gene>
    <name evidence="2" type="ORF">RM423_23795</name>
</gene>
<sequence length="287" mass="29452">MTIAVTGASGALGRVAAEVVLQSTDPANVVLTTRNPDSLADFAAHGASVRRADFSDPASLATAFAGVDKLLLISTDAGGARLNQHLAAISAASQAGVRHIAYTSVPQPISANPALVVADHAATEQAIKDSGMAWTMLRNNLYTHMQVPGIEHAAASGQWVANSGAGAAEYVTREDCAAVAAAVLTQDGHDNHVYDITGPRAWSAADLAALAGEIGDREIQLVQVDDEAYRDGLVVQAGLPQAVAGLLTSFGASTRGGFLADVSPTVEHLTGRPATELDTVVRSTLNV</sequence>
<dbReference type="InterPro" id="IPR052718">
    <property type="entry name" value="NmrA-type_oxidoreductase"/>
</dbReference>
<organism evidence="2 3">
    <name type="scientific">Jatrophihabitans lederbergiae</name>
    <dbReference type="NCBI Taxonomy" id="3075547"/>
    <lineage>
        <taxon>Bacteria</taxon>
        <taxon>Bacillati</taxon>
        <taxon>Actinomycetota</taxon>
        <taxon>Actinomycetes</taxon>
        <taxon>Jatrophihabitantales</taxon>
        <taxon>Jatrophihabitantaceae</taxon>
        <taxon>Jatrophihabitans</taxon>
    </lineage>
</organism>
<accession>A0ABU2JHC6</accession>
<evidence type="ECO:0000313" key="3">
    <source>
        <dbReference type="Proteomes" id="UP001183176"/>
    </source>
</evidence>
<evidence type="ECO:0000259" key="1">
    <source>
        <dbReference type="Pfam" id="PF13460"/>
    </source>
</evidence>
<dbReference type="InterPro" id="IPR036291">
    <property type="entry name" value="NAD(P)-bd_dom_sf"/>
</dbReference>
<dbReference type="EC" id="1.6.5.2" evidence="2"/>
<dbReference type="Proteomes" id="UP001183176">
    <property type="component" value="Unassembled WGS sequence"/>
</dbReference>
<proteinExistence type="predicted"/>
<dbReference type="InterPro" id="IPR016040">
    <property type="entry name" value="NAD(P)-bd_dom"/>
</dbReference>
<dbReference type="RefSeq" id="WP_311425525.1">
    <property type="nucleotide sequence ID" value="NZ_JAVREH010000097.1"/>
</dbReference>
<dbReference type="Gene3D" id="3.40.50.720">
    <property type="entry name" value="NAD(P)-binding Rossmann-like Domain"/>
    <property type="match status" value="1"/>
</dbReference>
<dbReference type="GO" id="GO:0003955">
    <property type="term" value="F:NAD(P)H dehydrogenase (quinone) activity"/>
    <property type="evidence" value="ECO:0007669"/>
    <property type="project" value="UniProtKB-EC"/>
</dbReference>
<dbReference type="Pfam" id="PF13460">
    <property type="entry name" value="NAD_binding_10"/>
    <property type="match status" value="1"/>
</dbReference>
<reference evidence="3" key="1">
    <citation type="submission" date="2023-07" db="EMBL/GenBank/DDBJ databases">
        <title>30 novel species of actinomycetes from the DSMZ collection.</title>
        <authorList>
            <person name="Nouioui I."/>
        </authorList>
    </citation>
    <scope>NUCLEOTIDE SEQUENCE [LARGE SCALE GENOMIC DNA]</scope>
    <source>
        <strain evidence="3">DSM 44399</strain>
    </source>
</reference>
<dbReference type="CDD" id="cd05269">
    <property type="entry name" value="TMR_SDR_a"/>
    <property type="match status" value="1"/>
</dbReference>
<comment type="caution">
    <text evidence="2">The sequence shown here is derived from an EMBL/GenBank/DDBJ whole genome shotgun (WGS) entry which is preliminary data.</text>
</comment>
<evidence type="ECO:0000313" key="2">
    <source>
        <dbReference type="EMBL" id="MDT0264387.1"/>
    </source>
</evidence>
<name>A0ABU2JHC6_9ACTN</name>
<feature type="domain" description="NAD(P)-binding" evidence="1">
    <location>
        <begin position="7"/>
        <end position="186"/>
    </location>
</feature>